<protein>
    <submittedName>
        <fullName evidence="10">Mitochondrial substrate carrier family protein</fullName>
    </submittedName>
</protein>
<keyword evidence="6" id="KW-1133">Transmembrane helix</keyword>
<dbReference type="Pfam" id="PF00153">
    <property type="entry name" value="Mito_carr"/>
    <property type="match status" value="2"/>
</dbReference>
<proteinExistence type="inferred from homology"/>
<evidence type="ECO:0000256" key="9">
    <source>
        <dbReference type="RuleBase" id="RU000488"/>
    </source>
</evidence>
<dbReference type="PROSITE" id="PS50920">
    <property type="entry name" value="SOLCAR"/>
    <property type="match status" value="2"/>
</dbReference>
<keyword evidence="3 9" id="KW-0813">Transport</keyword>
<dbReference type="InterPro" id="IPR044712">
    <property type="entry name" value="SLC25A32-like"/>
</dbReference>
<evidence type="ECO:0000256" key="4">
    <source>
        <dbReference type="ARBA" id="ARBA00022692"/>
    </source>
</evidence>
<reference evidence="10 11" key="1">
    <citation type="submission" date="2024-03" db="EMBL/GenBank/DDBJ databases">
        <title>The Acrasis kona genome and developmental transcriptomes reveal deep origins of eukaryotic multicellular pathways.</title>
        <authorList>
            <person name="Sheikh S."/>
            <person name="Fu C.-J."/>
            <person name="Brown M.W."/>
            <person name="Baldauf S.L."/>
        </authorList>
    </citation>
    <scope>NUCLEOTIDE SEQUENCE [LARGE SCALE GENOMIC DNA]</scope>
    <source>
        <strain evidence="10 11">ATCC MYA-3509</strain>
    </source>
</reference>
<keyword evidence="5" id="KW-0677">Repeat</keyword>
<evidence type="ECO:0000256" key="1">
    <source>
        <dbReference type="ARBA" id="ARBA00004141"/>
    </source>
</evidence>
<dbReference type="Gene3D" id="1.50.40.10">
    <property type="entry name" value="Mitochondrial carrier domain"/>
    <property type="match status" value="1"/>
</dbReference>
<evidence type="ECO:0000313" key="10">
    <source>
        <dbReference type="EMBL" id="KAL0486268.1"/>
    </source>
</evidence>
<dbReference type="GO" id="GO:0006862">
    <property type="term" value="P:nucleotide transport"/>
    <property type="evidence" value="ECO:0007669"/>
    <property type="project" value="InterPro"/>
</dbReference>
<comment type="similarity">
    <text evidence="2 9">Belongs to the mitochondrial carrier (TC 2.A.29) family.</text>
</comment>
<evidence type="ECO:0000256" key="2">
    <source>
        <dbReference type="ARBA" id="ARBA00006375"/>
    </source>
</evidence>
<dbReference type="InterPro" id="IPR023395">
    <property type="entry name" value="MCP_dom_sf"/>
</dbReference>
<dbReference type="EMBL" id="JAOPGA020001213">
    <property type="protein sequence ID" value="KAL0486268.1"/>
    <property type="molecule type" value="Genomic_DNA"/>
</dbReference>
<feature type="repeat" description="Solcar" evidence="8">
    <location>
        <begin position="1"/>
        <end position="81"/>
    </location>
</feature>
<keyword evidence="4 8" id="KW-0812">Transmembrane</keyword>
<dbReference type="GO" id="GO:0055085">
    <property type="term" value="P:transmembrane transport"/>
    <property type="evidence" value="ECO:0007669"/>
    <property type="project" value="InterPro"/>
</dbReference>
<evidence type="ECO:0000256" key="5">
    <source>
        <dbReference type="ARBA" id="ARBA00022737"/>
    </source>
</evidence>
<dbReference type="PANTHER" id="PTHR45683">
    <property type="entry name" value="MITOCHONDRIAL NICOTINAMIDE ADENINE DINUCLEOTIDE TRANSPORTER 1-RELATED-RELATED"/>
    <property type="match status" value="1"/>
</dbReference>
<comment type="subcellular location">
    <subcellularLocation>
        <location evidence="1">Membrane</location>
        <topology evidence="1">Multi-pass membrane protein</topology>
    </subcellularLocation>
</comment>
<dbReference type="SUPFAM" id="SSF103506">
    <property type="entry name" value="Mitochondrial carrier"/>
    <property type="match status" value="1"/>
</dbReference>
<evidence type="ECO:0000256" key="6">
    <source>
        <dbReference type="ARBA" id="ARBA00022989"/>
    </source>
</evidence>
<dbReference type="InterPro" id="IPR018108">
    <property type="entry name" value="MCP_transmembrane"/>
</dbReference>
<sequence>MISAVVSGGITNFFTSPIWVVKTRMQAHIGREPKYKSSFHAMRSIYREEGLRSLYRGLVPSFVGLIHVGIQFPFSEELEEHANISLLNVVLSSSISKLIASIAAYPHEVLRSRFQEHRPSGVSDARSLPYKNLRDACKRIYNEEGVAAFYRGMGTNLLRVVPAAVITLSVYEMTAKWLTKSVYGGM</sequence>
<evidence type="ECO:0000256" key="3">
    <source>
        <dbReference type="ARBA" id="ARBA00022448"/>
    </source>
</evidence>
<name>A0AAW2ZAH2_9EUKA</name>
<keyword evidence="11" id="KW-1185">Reference proteome</keyword>
<organism evidence="10 11">
    <name type="scientific">Acrasis kona</name>
    <dbReference type="NCBI Taxonomy" id="1008807"/>
    <lineage>
        <taxon>Eukaryota</taxon>
        <taxon>Discoba</taxon>
        <taxon>Heterolobosea</taxon>
        <taxon>Tetramitia</taxon>
        <taxon>Eutetramitia</taxon>
        <taxon>Acrasidae</taxon>
        <taxon>Acrasis</taxon>
    </lineage>
</organism>
<evidence type="ECO:0000256" key="7">
    <source>
        <dbReference type="ARBA" id="ARBA00023136"/>
    </source>
</evidence>
<comment type="caution">
    <text evidence="10">The sequence shown here is derived from an EMBL/GenBank/DDBJ whole genome shotgun (WGS) entry which is preliminary data.</text>
</comment>
<feature type="repeat" description="Solcar" evidence="8">
    <location>
        <begin position="84"/>
        <end position="177"/>
    </location>
</feature>
<gene>
    <name evidence="10" type="ORF">AKO1_011947</name>
</gene>
<keyword evidence="7 8" id="KW-0472">Membrane</keyword>
<evidence type="ECO:0000313" key="11">
    <source>
        <dbReference type="Proteomes" id="UP001431209"/>
    </source>
</evidence>
<accession>A0AAW2ZAH2</accession>
<evidence type="ECO:0000256" key="8">
    <source>
        <dbReference type="PROSITE-ProRule" id="PRU00282"/>
    </source>
</evidence>
<dbReference type="AlphaFoldDB" id="A0AAW2ZAH2"/>
<dbReference type="Proteomes" id="UP001431209">
    <property type="component" value="Unassembled WGS sequence"/>
</dbReference>
<dbReference type="GO" id="GO:0016020">
    <property type="term" value="C:membrane"/>
    <property type="evidence" value="ECO:0007669"/>
    <property type="project" value="UniProtKB-SubCell"/>
</dbReference>